<comment type="caution">
    <text evidence="3">The sequence shown here is derived from an EMBL/GenBank/DDBJ whole genome shotgun (WGS) entry which is preliminary data.</text>
</comment>
<dbReference type="GO" id="GO:0005509">
    <property type="term" value="F:calcium ion binding"/>
    <property type="evidence" value="ECO:0007669"/>
    <property type="project" value="InterPro"/>
</dbReference>
<dbReference type="AlphaFoldDB" id="A0A2M9G2J9"/>
<name>A0A2M9G2J9_9PROT</name>
<keyword evidence="4" id="KW-1185">Reference proteome</keyword>
<evidence type="ECO:0000313" key="4">
    <source>
        <dbReference type="Proteomes" id="UP000229498"/>
    </source>
</evidence>
<feature type="domain" description="EF-hand" evidence="2">
    <location>
        <begin position="116"/>
        <end position="130"/>
    </location>
</feature>
<organism evidence="3 4">
    <name type="scientific">Minwuia thermotolerans</name>
    <dbReference type="NCBI Taxonomy" id="2056226"/>
    <lineage>
        <taxon>Bacteria</taxon>
        <taxon>Pseudomonadati</taxon>
        <taxon>Pseudomonadota</taxon>
        <taxon>Alphaproteobacteria</taxon>
        <taxon>Minwuiales</taxon>
        <taxon>Minwuiaceae</taxon>
        <taxon>Minwuia</taxon>
    </lineage>
</organism>
<reference evidence="3 4" key="1">
    <citation type="submission" date="2017-11" db="EMBL/GenBank/DDBJ databases">
        <title>Draft genome sequence of Rhizobiales bacterium SY3-13.</title>
        <authorList>
            <person name="Sun C."/>
        </authorList>
    </citation>
    <scope>NUCLEOTIDE SEQUENCE [LARGE SCALE GENOMIC DNA]</scope>
    <source>
        <strain evidence="3 4">SY3-13</strain>
    </source>
</reference>
<sequence>MRKATLFTLIAIALAMPAQAQKQTQHRLPASVMDGFYVTLADIRANSRAVFDGFVGSEDGAVTRAEFVGNPLPAKAGPAGHNPELRREAFGLLDADDDGRLTYAEWSTQIDRDVSFADENEDGRISLTELASARENMGLGDMIGMLF</sequence>
<protein>
    <recommendedName>
        <fullName evidence="2">EF-hand domain-containing protein</fullName>
    </recommendedName>
</protein>
<dbReference type="Gene3D" id="1.10.238.10">
    <property type="entry name" value="EF-hand"/>
    <property type="match status" value="1"/>
</dbReference>
<accession>A0A2M9G2J9</accession>
<dbReference type="InterPro" id="IPR002048">
    <property type="entry name" value="EF_hand_dom"/>
</dbReference>
<dbReference type="InterPro" id="IPR018247">
    <property type="entry name" value="EF_Hand_1_Ca_BS"/>
</dbReference>
<feature type="domain" description="EF-hand" evidence="2">
    <location>
        <begin position="88"/>
        <end position="108"/>
    </location>
</feature>
<dbReference type="Proteomes" id="UP000229498">
    <property type="component" value="Unassembled WGS sequence"/>
</dbReference>
<dbReference type="SUPFAM" id="SSF47473">
    <property type="entry name" value="EF-hand"/>
    <property type="match status" value="1"/>
</dbReference>
<gene>
    <name evidence="3" type="ORF">CVT23_09120</name>
</gene>
<evidence type="ECO:0000259" key="2">
    <source>
        <dbReference type="Pfam" id="PF13202"/>
    </source>
</evidence>
<evidence type="ECO:0000313" key="3">
    <source>
        <dbReference type="EMBL" id="PJK29920.1"/>
    </source>
</evidence>
<keyword evidence="1" id="KW-0732">Signal</keyword>
<feature type="signal peptide" evidence="1">
    <location>
        <begin position="1"/>
        <end position="20"/>
    </location>
</feature>
<dbReference type="InterPro" id="IPR011992">
    <property type="entry name" value="EF-hand-dom_pair"/>
</dbReference>
<dbReference type="PROSITE" id="PS00018">
    <property type="entry name" value="EF_HAND_1"/>
    <property type="match status" value="2"/>
</dbReference>
<proteinExistence type="predicted"/>
<dbReference type="RefSeq" id="WP_164516409.1">
    <property type="nucleotide sequence ID" value="NZ_PHIG01000031.1"/>
</dbReference>
<feature type="chain" id="PRO_5014663895" description="EF-hand domain-containing protein" evidence="1">
    <location>
        <begin position="21"/>
        <end position="147"/>
    </location>
</feature>
<evidence type="ECO:0000256" key="1">
    <source>
        <dbReference type="SAM" id="SignalP"/>
    </source>
</evidence>
<dbReference type="EMBL" id="PHIG01000031">
    <property type="protein sequence ID" value="PJK29920.1"/>
    <property type="molecule type" value="Genomic_DNA"/>
</dbReference>
<dbReference type="Pfam" id="PF13202">
    <property type="entry name" value="EF-hand_5"/>
    <property type="match status" value="2"/>
</dbReference>